<accession>A0A7S0S5C4</accession>
<reference evidence="2" key="1">
    <citation type="submission" date="2021-01" db="EMBL/GenBank/DDBJ databases">
        <authorList>
            <person name="Corre E."/>
            <person name="Pelletier E."/>
            <person name="Niang G."/>
            <person name="Scheremetjew M."/>
            <person name="Finn R."/>
            <person name="Kale V."/>
            <person name="Holt S."/>
            <person name="Cochrane G."/>
            <person name="Meng A."/>
            <person name="Brown T."/>
            <person name="Cohen L."/>
        </authorList>
    </citation>
    <scope>NUCLEOTIDE SEQUENCE</scope>
    <source>
        <strain evidence="2">SAG 11-49</strain>
    </source>
</reference>
<proteinExistence type="predicted"/>
<feature type="compositionally biased region" description="Low complexity" evidence="1">
    <location>
        <begin position="195"/>
        <end position="206"/>
    </location>
</feature>
<organism evidence="2">
    <name type="scientific">Chlamydomonas leiostraca</name>
    <dbReference type="NCBI Taxonomy" id="1034604"/>
    <lineage>
        <taxon>Eukaryota</taxon>
        <taxon>Viridiplantae</taxon>
        <taxon>Chlorophyta</taxon>
        <taxon>core chlorophytes</taxon>
        <taxon>Chlorophyceae</taxon>
        <taxon>CS clade</taxon>
        <taxon>Chlamydomonadales</taxon>
        <taxon>Chlamydomonadaceae</taxon>
        <taxon>Chlamydomonas</taxon>
    </lineage>
</organism>
<feature type="region of interest" description="Disordered" evidence="1">
    <location>
        <begin position="78"/>
        <end position="138"/>
    </location>
</feature>
<name>A0A7S0S5C4_9CHLO</name>
<feature type="compositionally biased region" description="Basic and acidic residues" evidence="1">
    <location>
        <begin position="237"/>
        <end position="262"/>
    </location>
</feature>
<dbReference type="AlphaFoldDB" id="A0A7S0S5C4"/>
<protein>
    <submittedName>
        <fullName evidence="2">Uncharacterized protein</fullName>
    </submittedName>
</protein>
<dbReference type="EMBL" id="HBFB01035757">
    <property type="protein sequence ID" value="CAD8695914.1"/>
    <property type="molecule type" value="Transcribed_RNA"/>
</dbReference>
<gene>
    <name evidence="2" type="ORF">CLEI1391_LOCUS20100</name>
</gene>
<feature type="compositionally biased region" description="Pro residues" evidence="1">
    <location>
        <begin position="17"/>
        <end position="28"/>
    </location>
</feature>
<feature type="compositionally biased region" description="Basic residues" evidence="1">
    <location>
        <begin position="207"/>
        <end position="219"/>
    </location>
</feature>
<feature type="compositionally biased region" description="Gly residues" evidence="1">
    <location>
        <begin position="117"/>
        <end position="130"/>
    </location>
</feature>
<sequence length="306" mass="31572">MTEDVEGGEGYEQRTPGPTPPPPTPPHLLPGAPSQQQQQHGHPPALPPPLQQVPASGMASCMSVTMENADLAKSPEHAGCTCMDVDAPREEPAGSGAGGAGAGTAQAGGRQGRGRSSDGGGARAAGGAGQAGRAAAQSFHEIKDASQALAALEAQLSGIVNAADTESMDRLRELLEREVEEHAAAAQREWELRAARAAAEAAAGAPRRGRARRRGHHSGLKPDPGNTEDPSAIGEARVPHHRDSEQAGLEPEAHLRAGRHGEWAPTSLARDRRATASWGVSLAPPGQEEATMTPGALEAIRAQHAR</sequence>
<evidence type="ECO:0000256" key="1">
    <source>
        <dbReference type="SAM" id="MobiDB-lite"/>
    </source>
</evidence>
<feature type="region of interest" description="Disordered" evidence="1">
    <location>
        <begin position="194"/>
        <end position="306"/>
    </location>
</feature>
<feature type="compositionally biased region" description="Low complexity" evidence="1">
    <location>
        <begin position="29"/>
        <end position="43"/>
    </location>
</feature>
<evidence type="ECO:0000313" key="2">
    <source>
        <dbReference type="EMBL" id="CAD8695914.1"/>
    </source>
</evidence>
<feature type="region of interest" description="Disordered" evidence="1">
    <location>
        <begin position="1"/>
        <end position="58"/>
    </location>
</feature>